<dbReference type="CDD" id="cd06225">
    <property type="entry name" value="HAMP"/>
    <property type="match status" value="1"/>
</dbReference>
<dbReference type="Pfam" id="PF02518">
    <property type="entry name" value="HATPase_c"/>
    <property type="match status" value="1"/>
</dbReference>
<dbReference type="CDD" id="cd00082">
    <property type="entry name" value="HisKA"/>
    <property type="match status" value="1"/>
</dbReference>
<feature type="domain" description="Histidine kinase" evidence="16">
    <location>
        <begin position="238"/>
        <end position="449"/>
    </location>
</feature>
<evidence type="ECO:0000256" key="8">
    <source>
        <dbReference type="ARBA" id="ARBA00022741"/>
    </source>
</evidence>
<organism evidence="18 19">
    <name type="scientific">Hungatella hathewayi</name>
    <dbReference type="NCBI Taxonomy" id="154046"/>
    <lineage>
        <taxon>Bacteria</taxon>
        <taxon>Bacillati</taxon>
        <taxon>Bacillota</taxon>
        <taxon>Clostridia</taxon>
        <taxon>Lachnospirales</taxon>
        <taxon>Lachnospiraceae</taxon>
        <taxon>Hungatella</taxon>
    </lineage>
</organism>
<keyword evidence="9 18" id="KW-0418">Kinase</keyword>
<dbReference type="Gene3D" id="1.10.287.130">
    <property type="match status" value="1"/>
</dbReference>
<dbReference type="EC" id="2.7.13.3" evidence="3"/>
<comment type="subcellular location">
    <subcellularLocation>
        <location evidence="2">Cell membrane</location>
        <topology evidence="2">Multi-pass membrane protein</topology>
    </subcellularLocation>
</comment>
<evidence type="ECO:0000256" key="3">
    <source>
        <dbReference type="ARBA" id="ARBA00012438"/>
    </source>
</evidence>
<evidence type="ECO:0000256" key="7">
    <source>
        <dbReference type="ARBA" id="ARBA00022692"/>
    </source>
</evidence>
<evidence type="ECO:0000259" key="16">
    <source>
        <dbReference type="PROSITE" id="PS50109"/>
    </source>
</evidence>
<evidence type="ECO:0000256" key="15">
    <source>
        <dbReference type="SAM" id="SignalP"/>
    </source>
</evidence>
<evidence type="ECO:0000256" key="9">
    <source>
        <dbReference type="ARBA" id="ARBA00022777"/>
    </source>
</evidence>
<dbReference type="InterPro" id="IPR050398">
    <property type="entry name" value="HssS/ArlS-like"/>
</dbReference>
<dbReference type="SUPFAM" id="SSF55874">
    <property type="entry name" value="ATPase domain of HSP90 chaperone/DNA topoisomerase II/histidine kinase"/>
    <property type="match status" value="1"/>
</dbReference>
<sequence>MKLWKKLTVLFLLFLISSLAVCGTITLYHTRKINIDRTVSNYKRQLEAVSYTFDQFGARQEFEEMSETVRNAYLQFEFKKCCGAGYALLKDGGTVINLTDYDIVNPDELDENGMVQSVEKKKILILKKVLQEIEGYEIVSIQDITDTYRETERQLGLYLLIYLAVSAAAAVCVAMMVKRLLKPLKELEQAAGQLSGGNLKERVEVRSGDEVGELGAAFNRMASEIEHQVDDLKLLLGALNHEIKTPMTSIIGYSESLIHVKLPEEQRRTALNYIYQEGKRLESLSGKMMSLLGLYEEGAYEFTWIPAEALFQCVEEMEKTCAKAHGVTLKTECRGKWNYLVDPVLMESLIGNLVQNGIRASEPGDTVIMRDTEDGMEVQDFGRGIPESEIANITKAFYMVDKSRSRKEGGAGLGLAICGQIAKLHHARLEIRSREGEGTVVRIHFEDDYKTFTGR</sequence>
<dbReference type="InterPro" id="IPR003594">
    <property type="entry name" value="HATPase_dom"/>
</dbReference>
<dbReference type="GO" id="GO:0005886">
    <property type="term" value="C:plasma membrane"/>
    <property type="evidence" value="ECO:0007669"/>
    <property type="project" value="UniProtKB-SubCell"/>
</dbReference>
<dbReference type="AlphaFoldDB" id="A0A374P0B3"/>
<gene>
    <name evidence="18" type="ORF">DXD79_28380</name>
</gene>
<comment type="caution">
    <text evidence="18">The sequence shown here is derived from an EMBL/GenBank/DDBJ whole genome shotgun (WGS) entry which is preliminary data.</text>
</comment>
<feature type="domain" description="HAMP" evidence="17">
    <location>
        <begin position="178"/>
        <end position="230"/>
    </location>
</feature>
<evidence type="ECO:0000256" key="1">
    <source>
        <dbReference type="ARBA" id="ARBA00000085"/>
    </source>
</evidence>
<dbReference type="Pfam" id="PF00672">
    <property type="entry name" value="HAMP"/>
    <property type="match status" value="1"/>
</dbReference>
<dbReference type="PANTHER" id="PTHR45528">
    <property type="entry name" value="SENSOR HISTIDINE KINASE CPXA"/>
    <property type="match status" value="1"/>
</dbReference>
<dbReference type="InterPro" id="IPR003660">
    <property type="entry name" value="HAMP_dom"/>
</dbReference>
<keyword evidence="6" id="KW-0808">Transferase</keyword>
<evidence type="ECO:0000256" key="11">
    <source>
        <dbReference type="ARBA" id="ARBA00022989"/>
    </source>
</evidence>
<keyword evidence="8" id="KW-0547">Nucleotide-binding</keyword>
<evidence type="ECO:0000256" key="4">
    <source>
        <dbReference type="ARBA" id="ARBA00022475"/>
    </source>
</evidence>
<evidence type="ECO:0000256" key="13">
    <source>
        <dbReference type="ARBA" id="ARBA00023136"/>
    </source>
</evidence>
<dbReference type="PRINTS" id="PR00344">
    <property type="entry name" value="BCTRLSENSOR"/>
</dbReference>
<feature type="transmembrane region" description="Helical" evidence="14">
    <location>
        <begin position="155"/>
        <end position="177"/>
    </location>
</feature>
<dbReference type="EMBL" id="QSON01000021">
    <property type="protein sequence ID" value="RGI96943.1"/>
    <property type="molecule type" value="Genomic_DNA"/>
</dbReference>
<dbReference type="SUPFAM" id="SSF47384">
    <property type="entry name" value="Homodimeric domain of signal transducing histidine kinase"/>
    <property type="match status" value="1"/>
</dbReference>
<keyword evidence="10" id="KW-0067">ATP-binding</keyword>
<evidence type="ECO:0000256" key="5">
    <source>
        <dbReference type="ARBA" id="ARBA00022553"/>
    </source>
</evidence>
<dbReference type="InterPro" id="IPR005467">
    <property type="entry name" value="His_kinase_dom"/>
</dbReference>
<dbReference type="InterPro" id="IPR036097">
    <property type="entry name" value="HisK_dim/P_sf"/>
</dbReference>
<comment type="catalytic activity">
    <reaction evidence="1">
        <text>ATP + protein L-histidine = ADP + protein N-phospho-L-histidine.</text>
        <dbReference type="EC" id="2.7.13.3"/>
    </reaction>
</comment>
<dbReference type="SMART" id="SM00388">
    <property type="entry name" value="HisKA"/>
    <property type="match status" value="1"/>
</dbReference>
<dbReference type="InterPro" id="IPR003661">
    <property type="entry name" value="HisK_dim/P_dom"/>
</dbReference>
<keyword evidence="15" id="KW-0732">Signal</keyword>
<evidence type="ECO:0000256" key="6">
    <source>
        <dbReference type="ARBA" id="ARBA00022679"/>
    </source>
</evidence>
<evidence type="ECO:0000259" key="17">
    <source>
        <dbReference type="PROSITE" id="PS50885"/>
    </source>
</evidence>
<reference evidence="18 19" key="1">
    <citation type="submission" date="2018-08" db="EMBL/GenBank/DDBJ databases">
        <title>A genome reference for cultivated species of the human gut microbiota.</title>
        <authorList>
            <person name="Zou Y."/>
            <person name="Xue W."/>
            <person name="Luo G."/>
        </authorList>
    </citation>
    <scope>NUCLEOTIDE SEQUENCE [LARGE SCALE GENOMIC DNA]</scope>
    <source>
        <strain evidence="18 19">TM09-12</strain>
    </source>
</reference>
<dbReference type="PROSITE" id="PS50885">
    <property type="entry name" value="HAMP"/>
    <property type="match status" value="1"/>
</dbReference>
<feature type="chain" id="PRO_5039663341" description="histidine kinase" evidence="15">
    <location>
        <begin position="23"/>
        <end position="455"/>
    </location>
</feature>
<dbReference type="SUPFAM" id="SSF158472">
    <property type="entry name" value="HAMP domain-like"/>
    <property type="match status" value="1"/>
</dbReference>
<keyword evidence="4" id="KW-1003">Cell membrane</keyword>
<dbReference type="PROSITE" id="PS50109">
    <property type="entry name" value="HIS_KIN"/>
    <property type="match status" value="1"/>
</dbReference>
<evidence type="ECO:0000256" key="2">
    <source>
        <dbReference type="ARBA" id="ARBA00004651"/>
    </source>
</evidence>
<evidence type="ECO:0000313" key="19">
    <source>
        <dbReference type="Proteomes" id="UP000263014"/>
    </source>
</evidence>
<evidence type="ECO:0000256" key="14">
    <source>
        <dbReference type="SAM" id="Phobius"/>
    </source>
</evidence>
<keyword evidence="13 14" id="KW-0472">Membrane</keyword>
<dbReference type="Gene3D" id="3.30.565.10">
    <property type="entry name" value="Histidine kinase-like ATPase, C-terminal domain"/>
    <property type="match status" value="1"/>
</dbReference>
<dbReference type="PANTHER" id="PTHR45528:SF1">
    <property type="entry name" value="SENSOR HISTIDINE KINASE CPXA"/>
    <property type="match status" value="1"/>
</dbReference>
<dbReference type="GO" id="GO:0000155">
    <property type="term" value="F:phosphorelay sensor kinase activity"/>
    <property type="evidence" value="ECO:0007669"/>
    <property type="project" value="InterPro"/>
</dbReference>
<keyword evidence="12" id="KW-0902">Two-component regulatory system</keyword>
<dbReference type="InterPro" id="IPR004358">
    <property type="entry name" value="Sig_transdc_His_kin-like_C"/>
</dbReference>
<dbReference type="SMART" id="SM00304">
    <property type="entry name" value="HAMP"/>
    <property type="match status" value="1"/>
</dbReference>
<name>A0A374P0B3_9FIRM</name>
<evidence type="ECO:0000313" key="18">
    <source>
        <dbReference type="EMBL" id="RGI96943.1"/>
    </source>
</evidence>
<accession>A0A374P0B3</accession>
<dbReference type="Proteomes" id="UP000263014">
    <property type="component" value="Unassembled WGS sequence"/>
</dbReference>
<evidence type="ECO:0000256" key="10">
    <source>
        <dbReference type="ARBA" id="ARBA00022840"/>
    </source>
</evidence>
<dbReference type="RefSeq" id="WP_117633203.1">
    <property type="nucleotide sequence ID" value="NZ_QSON01000021.1"/>
</dbReference>
<dbReference type="Gene3D" id="6.10.340.10">
    <property type="match status" value="1"/>
</dbReference>
<dbReference type="SMART" id="SM00387">
    <property type="entry name" value="HATPase_c"/>
    <property type="match status" value="1"/>
</dbReference>
<keyword evidence="7 14" id="KW-0812">Transmembrane</keyword>
<dbReference type="Pfam" id="PF00512">
    <property type="entry name" value="HisKA"/>
    <property type="match status" value="1"/>
</dbReference>
<keyword evidence="5" id="KW-0597">Phosphoprotein</keyword>
<protein>
    <recommendedName>
        <fullName evidence="3">histidine kinase</fullName>
        <ecNumber evidence="3">2.7.13.3</ecNumber>
    </recommendedName>
</protein>
<keyword evidence="11 14" id="KW-1133">Transmembrane helix</keyword>
<dbReference type="GO" id="GO:0005524">
    <property type="term" value="F:ATP binding"/>
    <property type="evidence" value="ECO:0007669"/>
    <property type="project" value="UniProtKB-KW"/>
</dbReference>
<proteinExistence type="predicted"/>
<evidence type="ECO:0000256" key="12">
    <source>
        <dbReference type="ARBA" id="ARBA00023012"/>
    </source>
</evidence>
<dbReference type="InterPro" id="IPR036890">
    <property type="entry name" value="HATPase_C_sf"/>
</dbReference>
<feature type="signal peptide" evidence="15">
    <location>
        <begin position="1"/>
        <end position="22"/>
    </location>
</feature>